<evidence type="ECO:0000256" key="6">
    <source>
        <dbReference type="ARBA" id="ARBA00023128"/>
    </source>
</evidence>
<dbReference type="GO" id="GO:0031966">
    <property type="term" value="C:mitochondrial membrane"/>
    <property type="evidence" value="ECO:0007669"/>
    <property type="project" value="UniProtKB-SubCell"/>
</dbReference>
<organism evidence="11 12">
    <name type="scientific">Pseudomicrostroma glucosiphilum</name>
    <dbReference type="NCBI Taxonomy" id="1684307"/>
    <lineage>
        <taxon>Eukaryota</taxon>
        <taxon>Fungi</taxon>
        <taxon>Dikarya</taxon>
        <taxon>Basidiomycota</taxon>
        <taxon>Ustilaginomycotina</taxon>
        <taxon>Exobasidiomycetes</taxon>
        <taxon>Microstromatales</taxon>
        <taxon>Microstromatales incertae sedis</taxon>
        <taxon>Pseudomicrostroma</taxon>
    </lineage>
</organism>
<keyword evidence="6" id="KW-0496">Mitochondrion</keyword>
<dbReference type="STRING" id="1684307.A0A316U951"/>
<dbReference type="InterPro" id="IPR002067">
    <property type="entry name" value="MCP"/>
</dbReference>
<feature type="compositionally biased region" description="Basic and acidic residues" evidence="9">
    <location>
        <begin position="210"/>
        <end position="231"/>
    </location>
</feature>
<dbReference type="PROSITE" id="PS50920">
    <property type="entry name" value="SOLCAR"/>
    <property type="match status" value="3"/>
</dbReference>
<keyword evidence="12" id="KW-1185">Reference proteome</keyword>
<gene>
    <name evidence="11" type="ORF">BCV69DRAFT_281638</name>
</gene>
<dbReference type="GeneID" id="37013783"/>
<feature type="transmembrane region" description="Helical" evidence="10">
    <location>
        <begin position="472"/>
        <end position="494"/>
    </location>
</feature>
<evidence type="ECO:0000256" key="7">
    <source>
        <dbReference type="ARBA" id="ARBA00023136"/>
    </source>
</evidence>
<dbReference type="OrthoDB" id="270584at2759"/>
<feature type="region of interest" description="Disordered" evidence="9">
    <location>
        <begin position="176"/>
        <end position="232"/>
    </location>
</feature>
<name>A0A316U951_9BASI</name>
<reference evidence="11 12" key="1">
    <citation type="journal article" date="2018" name="Mol. Biol. Evol.">
        <title>Broad Genomic Sampling Reveals a Smut Pathogenic Ancestry of the Fungal Clade Ustilaginomycotina.</title>
        <authorList>
            <person name="Kijpornyongpan T."/>
            <person name="Mondo S.J."/>
            <person name="Barry K."/>
            <person name="Sandor L."/>
            <person name="Lee J."/>
            <person name="Lipzen A."/>
            <person name="Pangilinan J."/>
            <person name="LaButti K."/>
            <person name="Hainaut M."/>
            <person name="Henrissat B."/>
            <person name="Grigoriev I.V."/>
            <person name="Spatafora J.W."/>
            <person name="Aime M.C."/>
        </authorList>
    </citation>
    <scope>NUCLEOTIDE SEQUENCE [LARGE SCALE GENOMIC DNA]</scope>
    <source>
        <strain evidence="11 12">MCA 4718</strain>
    </source>
</reference>
<dbReference type="RefSeq" id="XP_025348862.1">
    <property type="nucleotide sequence ID" value="XM_025492049.1"/>
</dbReference>
<feature type="repeat" description="Solcar" evidence="8">
    <location>
        <begin position="233"/>
        <end position="324"/>
    </location>
</feature>
<evidence type="ECO:0000256" key="8">
    <source>
        <dbReference type="PROSITE-ProRule" id="PRU00282"/>
    </source>
</evidence>
<feature type="compositionally biased region" description="Low complexity" evidence="9">
    <location>
        <begin position="93"/>
        <end position="117"/>
    </location>
</feature>
<feature type="repeat" description="Solcar" evidence="8">
    <location>
        <begin position="536"/>
        <end position="624"/>
    </location>
</feature>
<comment type="subcellular location">
    <subcellularLocation>
        <location evidence="1">Mitochondrion membrane</location>
        <topology evidence="1">Multi-pass membrane protein</topology>
    </subcellularLocation>
</comment>
<keyword evidence="4" id="KW-0677">Repeat</keyword>
<feature type="compositionally biased region" description="Low complexity" evidence="9">
    <location>
        <begin position="509"/>
        <end position="527"/>
    </location>
</feature>
<protein>
    <submittedName>
        <fullName evidence="11">Mitochondrial carrier</fullName>
    </submittedName>
</protein>
<evidence type="ECO:0000313" key="11">
    <source>
        <dbReference type="EMBL" id="PWN21702.1"/>
    </source>
</evidence>
<feature type="compositionally biased region" description="Low complexity" evidence="9">
    <location>
        <begin position="45"/>
        <end position="68"/>
    </location>
</feature>
<dbReference type="PANTHER" id="PTHR24089">
    <property type="entry name" value="SOLUTE CARRIER FAMILY 25"/>
    <property type="match status" value="1"/>
</dbReference>
<feature type="region of interest" description="Disordered" evidence="9">
    <location>
        <begin position="93"/>
        <end position="155"/>
    </location>
</feature>
<evidence type="ECO:0000256" key="9">
    <source>
        <dbReference type="SAM" id="MobiDB-lite"/>
    </source>
</evidence>
<keyword evidence="2" id="KW-0813">Transport</keyword>
<keyword evidence="7 8" id="KW-0472">Membrane</keyword>
<keyword evidence="3 8" id="KW-0812">Transmembrane</keyword>
<dbReference type="Gene3D" id="1.50.40.10">
    <property type="entry name" value="Mitochondrial carrier domain"/>
    <property type="match status" value="2"/>
</dbReference>
<evidence type="ECO:0000256" key="10">
    <source>
        <dbReference type="SAM" id="Phobius"/>
    </source>
</evidence>
<evidence type="ECO:0000256" key="1">
    <source>
        <dbReference type="ARBA" id="ARBA00004225"/>
    </source>
</evidence>
<evidence type="ECO:0000313" key="12">
    <source>
        <dbReference type="Proteomes" id="UP000245942"/>
    </source>
</evidence>
<proteinExistence type="predicted"/>
<evidence type="ECO:0000256" key="3">
    <source>
        <dbReference type="ARBA" id="ARBA00022692"/>
    </source>
</evidence>
<dbReference type="EMBL" id="KZ819324">
    <property type="protein sequence ID" value="PWN21702.1"/>
    <property type="molecule type" value="Genomic_DNA"/>
</dbReference>
<evidence type="ECO:0000256" key="4">
    <source>
        <dbReference type="ARBA" id="ARBA00022737"/>
    </source>
</evidence>
<dbReference type="Proteomes" id="UP000245942">
    <property type="component" value="Unassembled WGS sequence"/>
</dbReference>
<dbReference type="InterPro" id="IPR023395">
    <property type="entry name" value="MCP_dom_sf"/>
</dbReference>
<dbReference type="Pfam" id="PF00153">
    <property type="entry name" value="Mito_carr"/>
    <property type="match status" value="4"/>
</dbReference>
<dbReference type="GO" id="GO:0055085">
    <property type="term" value="P:transmembrane transport"/>
    <property type="evidence" value="ECO:0007669"/>
    <property type="project" value="InterPro"/>
</dbReference>
<feature type="region of interest" description="Disordered" evidence="9">
    <location>
        <begin position="1"/>
        <end position="70"/>
    </location>
</feature>
<feature type="region of interest" description="Disordered" evidence="9">
    <location>
        <begin position="509"/>
        <end position="534"/>
    </location>
</feature>
<keyword evidence="5 10" id="KW-1133">Transmembrane helix</keyword>
<dbReference type="InterPro" id="IPR018108">
    <property type="entry name" value="MCP_transmembrane"/>
</dbReference>
<feature type="transmembrane region" description="Helical" evidence="10">
    <location>
        <begin position="596"/>
        <end position="621"/>
    </location>
</feature>
<evidence type="ECO:0000256" key="5">
    <source>
        <dbReference type="ARBA" id="ARBA00022989"/>
    </source>
</evidence>
<feature type="repeat" description="Solcar" evidence="8">
    <location>
        <begin position="407"/>
        <end position="500"/>
    </location>
</feature>
<evidence type="ECO:0000256" key="2">
    <source>
        <dbReference type="ARBA" id="ARBA00022448"/>
    </source>
</evidence>
<sequence>MDMDMDMDVDGASSHEVLLQSSTIPRDPLREMQQQQQQRANRYPAAAYSSPSAASSSSSSSSSCASSSLRLQPRSIQQSLGYMAVGYLGQAGPSAPWQSSSGSSSSSSSPSSSSSWSTQFMRRTSSSSTLHHSDALSPPITRGNPFPPQSQLSEGTLPAYSSARYPILAVCETDDVTNASGPHPHRTTRSASLSLRSDPQALADGGQRGAADDEGRRERSGDQRPRRDKQTMDYVIRSGIAGGVAGCVAKTAIAPLDRVKILFQAQNPEFQKYSGHWLGVFRAGREIASESGVGGLFRGHSATLMRIFPYAAIKYMAYDKLHFLLMPTRESETSARLFLAGATSGVLSVFLTYPLELIRVRLAFETKRRKVERGSLRRIVRQIYTEGTTEAPFSGDARRRAAAAAGATKTVEGGAASATGSATGAATMSIEAAQNRALAQGATASTPVPPSAPTASVQTANSLLKRFPMMKFYRGFSVTVLGMVPYAGTSFLVFGRCKSLLQNFFGVATPTSPSTPTPRGDSPSSPSNEYTTWRPSKTSIDLTSGALAGAISQTAAYPFEVVRRRQQVAAVVRPGTMVGFKETVAWIWKTGGWRGFYTGLSIGFLKVVPMTSISFAVWLGMKRQMDI</sequence>
<dbReference type="SUPFAM" id="SSF103506">
    <property type="entry name" value="Mitochondrial carrier"/>
    <property type="match status" value="2"/>
</dbReference>
<dbReference type="AlphaFoldDB" id="A0A316U951"/>
<accession>A0A316U951</accession>
<dbReference type="PRINTS" id="PR00926">
    <property type="entry name" value="MITOCARRIER"/>
</dbReference>